<dbReference type="OrthoDB" id="4763361at2"/>
<evidence type="ECO:0000256" key="1">
    <source>
        <dbReference type="SAM" id="MobiDB-lite"/>
    </source>
</evidence>
<accession>A0A1E7LR38</accession>
<evidence type="ECO:0000313" key="3">
    <source>
        <dbReference type="Proteomes" id="UP000175971"/>
    </source>
</evidence>
<gene>
    <name evidence="2" type="ORF">AN221_21630</name>
</gene>
<feature type="region of interest" description="Disordered" evidence="1">
    <location>
        <begin position="177"/>
        <end position="198"/>
    </location>
</feature>
<feature type="compositionally biased region" description="Basic and acidic residues" evidence="1">
    <location>
        <begin position="101"/>
        <end position="114"/>
    </location>
</feature>
<dbReference type="Proteomes" id="UP000175971">
    <property type="component" value="Unassembled WGS sequence"/>
</dbReference>
<feature type="compositionally biased region" description="Basic and acidic residues" evidence="1">
    <location>
        <begin position="266"/>
        <end position="277"/>
    </location>
</feature>
<organism evidence="2 3">
    <name type="scientific">Streptomyces nanshensis</name>
    <dbReference type="NCBI Taxonomy" id="518642"/>
    <lineage>
        <taxon>Bacteria</taxon>
        <taxon>Bacillati</taxon>
        <taxon>Actinomycetota</taxon>
        <taxon>Actinomycetes</taxon>
        <taxon>Kitasatosporales</taxon>
        <taxon>Streptomycetaceae</taxon>
        <taxon>Streptomyces</taxon>
    </lineage>
</organism>
<dbReference type="PATRIC" id="fig|518642.7.peg.5874"/>
<reference evidence="2 3" key="1">
    <citation type="journal article" date="2016" name="Front. Microbiol.">
        <title>Comparative Genomics Analysis of Streptomyces Species Reveals Their Adaptation to the Marine Environment and Their Diversity at the Genomic Level.</title>
        <authorList>
            <person name="Tian X."/>
            <person name="Zhang Z."/>
            <person name="Yang T."/>
            <person name="Chen M."/>
            <person name="Li J."/>
            <person name="Chen F."/>
            <person name="Yang J."/>
            <person name="Li W."/>
            <person name="Zhang B."/>
            <person name="Zhang Z."/>
            <person name="Wu J."/>
            <person name="Zhang C."/>
            <person name="Long L."/>
            <person name="Xiao J."/>
        </authorList>
    </citation>
    <scope>NUCLEOTIDE SEQUENCE [LARGE SCALE GENOMIC DNA]</scope>
    <source>
        <strain evidence="2 3">SCSIO M10372</strain>
    </source>
</reference>
<feature type="region of interest" description="Disordered" evidence="1">
    <location>
        <begin position="95"/>
        <end position="124"/>
    </location>
</feature>
<proteinExistence type="predicted"/>
<dbReference type="AlphaFoldDB" id="A0A1E7LR38"/>
<sequence>MGAFSYTDLMEVDLGKLGSAADDWASTAAGLKKLRTDVQKGLLRLSDGADWAGLNATVTKGFVRKTVKEVADLQVEAQSIAAVLRDAHEELTHVQKQARKLSAEARKGDPDRAAGPDPGLLVSDGPHGTVKVIEAFCGVEGTSQRTKDLMQWYADTLTGLVAHAAEIDAAVTRALKRSHGGDPHNAGHATYTSLDEDQLPRATRLASLGSDANTAQRAELQRLWTSLSPQARAELWTGHKDGLLAAGLLTPTVKQAAPDRGSGPHGSEKPGAEDRRVREKMNLIAEAADWKGDNDASRHMAHYLANSGTDMELPVDKMMSDVPDFRAHIEGSIAAHKDTWREQALAEFRRNGGRPVSIPVETSNRDFSFNQGVNENWFFAVGSTRSNVTGVVTVVPDASGEPKVGLDYQANAWDRYNWDENKGVNIGLPWGGGMDIPDGRMARLHTTGIAQEFDMAGSSSVKHYDLGGSAPTQGPLPAPDEPGREGGRTDPGREQQEAR</sequence>
<evidence type="ECO:0000313" key="2">
    <source>
        <dbReference type="EMBL" id="OEV18665.1"/>
    </source>
</evidence>
<dbReference type="EMBL" id="LJGZ01000091">
    <property type="protein sequence ID" value="OEV18665.1"/>
    <property type="molecule type" value="Genomic_DNA"/>
</dbReference>
<keyword evidence="3" id="KW-1185">Reference proteome</keyword>
<protein>
    <submittedName>
        <fullName evidence="2">Uncharacterized protein</fullName>
    </submittedName>
</protein>
<comment type="caution">
    <text evidence="2">The sequence shown here is derived from an EMBL/GenBank/DDBJ whole genome shotgun (WGS) entry which is preliminary data.</text>
</comment>
<name>A0A1E7LR38_9ACTN</name>
<feature type="region of interest" description="Disordered" evidence="1">
    <location>
        <begin position="460"/>
        <end position="499"/>
    </location>
</feature>
<feature type="compositionally biased region" description="Basic and acidic residues" evidence="1">
    <location>
        <begin position="481"/>
        <end position="499"/>
    </location>
</feature>
<feature type="region of interest" description="Disordered" evidence="1">
    <location>
        <begin position="254"/>
        <end position="277"/>
    </location>
</feature>